<evidence type="ECO:0000259" key="13">
    <source>
        <dbReference type="PROSITE" id="PS50109"/>
    </source>
</evidence>
<evidence type="ECO:0000256" key="1">
    <source>
        <dbReference type="ARBA" id="ARBA00000085"/>
    </source>
</evidence>
<dbReference type="InterPro" id="IPR036890">
    <property type="entry name" value="HATPase_C_sf"/>
</dbReference>
<name>A0A1T4U8U2_9GAMM</name>
<evidence type="ECO:0000256" key="5">
    <source>
        <dbReference type="ARBA" id="ARBA00022741"/>
    </source>
</evidence>
<gene>
    <name evidence="16" type="ORF">SAMN02745132_01025</name>
</gene>
<keyword evidence="12" id="KW-1133">Transmembrane helix</keyword>
<dbReference type="Proteomes" id="UP000190162">
    <property type="component" value="Unassembled WGS sequence"/>
</dbReference>
<dbReference type="CDD" id="cd00082">
    <property type="entry name" value="HisKA"/>
    <property type="match status" value="1"/>
</dbReference>
<organism evidence="16 17">
    <name type="scientific">Enterovibrio nigricans DSM 22720</name>
    <dbReference type="NCBI Taxonomy" id="1121868"/>
    <lineage>
        <taxon>Bacteria</taxon>
        <taxon>Pseudomonadati</taxon>
        <taxon>Pseudomonadota</taxon>
        <taxon>Gammaproteobacteria</taxon>
        <taxon>Vibrionales</taxon>
        <taxon>Vibrionaceae</taxon>
        <taxon>Enterovibrio</taxon>
    </lineage>
</organism>
<evidence type="ECO:0000256" key="8">
    <source>
        <dbReference type="ARBA" id="ARBA00023012"/>
    </source>
</evidence>
<dbReference type="InterPro" id="IPR005467">
    <property type="entry name" value="His_kinase_dom"/>
</dbReference>
<feature type="transmembrane region" description="Helical" evidence="12">
    <location>
        <begin position="158"/>
        <end position="178"/>
    </location>
</feature>
<dbReference type="SUPFAM" id="SSF55785">
    <property type="entry name" value="PYP-like sensor domain (PAS domain)"/>
    <property type="match status" value="2"/>
</dbReference>
<dbReference type="SUPFAM" id="SSF55874">
    <property type="entry name" value="ATPase domain of HSP90 chaperone/DNA topoisomerase II/histidine kinase"/>
    <property type="match status" value="1"/>
</dbReference>
<evidence type="ECO:0000256" key="4">
    <source>
        <dbReference type="ARBA" id="ARBA00022679"/>
    </source>
</evidence>
<dbReference type="InterPro" id="IPR013655">
    <property type="entry name" value="PAS_fold_3"/>
</dbReference>
<dbReference type="InterPro" id="IPR001789">
    <property type="entry name" value="Sig_transdc_resp-reg_receiver"/>
</dbReference>
<keyword evidence="12" id="KW-0812">Transmembrane</keyword>
<dbReference type="SUPFAM" id="SSF47384">
    <property type="entry name" value="Homodimeric domain of signal transducing histidine kinase"/>
    <property type="match status" value="1"/>
</dbReference>
<comment type="catalytic activity">
    <reaction evidence="1">
        <text>ATP + protein L-histidine = ADP + protein N-phospho-L-histidine.</text>
        <dbReference type="EC" id="2.7.13.3"/>
    </reaction>
</comment>
<dbReference type="EC" id="2.7.13.3" evidence="2"/>
<dbReference type="PROSITE" id="PS50110">
    <property type="entry name" value="RESPONSE_REGULATORY"/>
    <property type="match status" value="1"/>
</dbReference>
<keyword evidence="17" id="KW-1185">Reference proteome</keyword>
<reference evidence="17" key="1">
    <citation type="submission" date="2017-02" db="EMBL/GenBank/DDBJ databases">
        <authorList>
            <person name="Varghese N."/>
            <person name="Submissions S."/>
        </authorList>
    </citation>
    <scope>NUCLEOTIDE SEQUENCE [LARGE SCALE GENOMIC DNA]</scope>
    <source>
        <strain evidence="17">DSM 22720</strain>
    </source>
</reference>
<evidence type="ECO:0000313" key="16">
    <source>
        <dbReference type="EMBL" id="SKA49059.1"/>
    </source>
</evidence>
<dbReference type="Pfam" id="PF00512">
    <property type="entry name" value="HisKA"/>
    <property type="match status" value="1"/>
</dbReference>
<feature type="domain" description="Histidine kinase" evidence="13">
    <location>
        <begin position="546"/>
        <end position="749"/>
    </location>
</feature>
<evidence type="ECO:0000256" key="6">
    <source>
        <dbReference type="ARBA" id="ARBA00022777"/>
    </source>
</evidence>
<dbReference type="SMART" id="SM00388">
    <property type="entry name" value="HisKA"/>
    <property type="match status" value="1"/>
</dbReference>
<dbReference type="PANTHER" id="PTHR45339">
    <property type="entry name" value="HYBRID SIGNAL TRANSDUCTION HISTIDINE KINASE J"/>
    <property type="match status" value="1"/>
</dbReference>
<feature type="domain" description="PAS" evidence="15">
    <location>
        <begin position="270"/>
        <end position="340"/>
    </location>
</feature>
<accession>A0A1T4U8U2</accession>
<dbReference type="RefSeq" id="WP_078751484.1">
    <property type="nucleotide sequence ID" value="NZ_FUXU01000008.1"/>
</dbReference>
<dbReference type="SMART" id="SM00448">
    <property type="entry name" value="REC"/>
    <property type="match status" value="1"/>
</dbReference>
<evidence type="ECO:0000313" key="17">
    <source>
        <dbReference type="Proteomes" id="UP000190162"/>
    </source>
</evidence>
<dbReference type="InterPro" id="IPR000014">
    <property type="entry name" value="PAS"/>
</dbReference>
<dbReference type="FunFam" id="3.30.450.20:FF:000060">
    <property type="entry name" value="Sensor protein FixL"/>
    <property type="match status" value="1"/>
</dbReference>
<feature type="transmembrane region" description="Helical" evidence="12">
    <location>
        <begin position="93"/>
        <end position="113"/>
    </location>
</feature>
<feature type="domain" description="PAS" evidence="15">
    <location>
        <begin position="424"/>
        <end position="474"/>
    </location>
</feature>
<dbReference type="SUPFAM" id="SSF52172">
    <property type="entry name" value="CheY-like"/>
    <property type="match status" value="1"/>
</dbReference>
<dbReference type="InterPro" id="IPR035965">
    <property type="entry name" value="PAS-like_dom_sf"/>
</dbReference>
<dbReference type="OrthoDB" id="9810730at2"/>
<evidence type="ECO:0000259" key="14">
    <source>
        <dbReference type="PROSITE" id="PS50110"/>
    </source>
</evidence>
<evidence type="ECO:0000256" key="11">
    <source>
        <dbReference type="PROSITE-ProRule" id="PRU00169"/>
    </source>
</evidence>
<feature type="transmembrane region" description="Helical" evidence="12">
    <location>
        <begin position="28"/>
        <end position="46"/>
    </location>
</feature>
<evidence type="ECO:0000256" key="10">
    <source>
        <dbReference type="ARBA" id="ARBA00070616"/>
    </source>
</evidence>
<feature type="transmembrane region" description="Helical" evidence="12">
    <location>
        <begin position="125"/>
        <end position="146"/>
    </location>
</feature>
<evidence type="ECO:0000256" key="2">
    <source>
        <dbReference type="ARBA" id="ARBA00012438"/>
    </source>
</evidence>
<feature type="transmembrane region" description="Helical" evidence="12">
    <location>
        <begin position="67"/>
        <end position="87"/>
    </location>
</feature>
<dbReference type="SMART" id="SM00091">
    <property type="entry name" value="PAS"/>
    <property type="match status" value="2"/>
</dbReference>
<evidence type="ECO:0000256" key="7">
    <source>
        <dbReference type="ARBA" id="ARBA00022840"/>
    </source>
</evidence>
<dbReference type="Gene3D" id="3.30.450.20">
    <property type="entry name" value="PAS domain"/>
    <property type="match status" value="2"/>
</dbReference>
<dbReference type="InterPro" id="IPR003661">
    <property type="entry name" value="HisK_dim/P_dom"/>
</dbReference>
<dbReference type="GO" id="GO:0005524">
    <property type="term" value="F:ATP binding"/>
    <property type="evidence" value="ECO:0007669"/>
    <property type="project" value="UniProtKB-KW"/>
</dbReference>
<evidence type="ECO:0000256" key="9">
    <source>
        <dbReference type="ARBA" id="ARBA00059827"/>
    </source>
</evidence>
<dbReference type="InterPro" id="IPR036097">
    <property type="entry name" value="HisK_dim/P_sf"/>
</dbReference>
<dbReference type="Pfam" id="PF00989">
    <property type="entry name" value="PAS"/>
    <property type="match status" value="1"/>
</dbReference>
<keyword evidence="8" id="KW-0902">Two-component regulatory system</keyword>
<feature type="modified residue" description="4-aspartylphosphate" evidence="11">
    <location>
        <position position="819"/>
    </location>
</feature>
<dbReference type="PROSITE" id="PS50112">
    <property type="entry name" value="PAS"/>
    <property type="match status" value="2"/>
</dbReference>
<dbReference type="PROSITE" id="PS50109">
    <property type="entry name" value="HIS_KIN"/>
    <property type="match status" value="1"/>
</dbReference>
<protein>
    <recommendedName>
        <fullName evidence="10">Sensor protein FixL</fullName>
        <ecNumber evidence="2">2.7.13.3</ecNumber>
    </recommendedName>
</protein>
<feature type="transmembrane region" description="Helical" evidence="12">
    <location>
        <begin position="237"/>
        <end position="258"/>
    </location>
</feature>
<dbReference type="NCBIfam" id="TIGR00229">
    <property type="entry name" value="sensory_box"/>
    <property type="match status" value="2"/>
</dbReference>
<dbReference type="Pfam" id="PF08447">
    <property type="entry name" value="PAS_3"/>
    <property type="match status" value="1"/>
</dbReference>
<evidence type="ECO:0000259" key="15">
    <source>
        <dbReference type="PROSITE" id="PS50112"/>
    </source>
</evidence>
<keyword evidence="3 11" id="KW-0597">Phosphoprotein</keyword>
<dbReference type="Pfam" id="PF00072">
    <property type="entry name" value="Response_reg"/>
    <property type="match status" value="1"/>
</dbReference>
<dbReference type="Gene3D" id="1.10.287.130">
    <property type="match status" value="1"/>
</dbReference>
<keyword evidence="7" id="KW-0067">ATP-binding</keyword>
<evidence type="ECO:0000256" key="3">
    <source>
        <dbReference type="ARBA" id="ARBA00022553"/>
    </source>
</evidence>
<dbReference type="GO" id="GO:0006355">
    <property type="term" value="P:regulation of DNA-templated transcription"/>
    <property type="evidence" value="ECO:0007669"/>
    <property type="project" value="InterPro"/>
</dbReference>
<keyword evidence="4" id="KW-0808">Transferase</keyword>
<dbReference type="CDD" id="cd00130">
    <property type="entry name" value="PAS"/>
    <property type="match status" value="2"/>
</dbReference>
<keyword evidence="5" id="KW-0547">Nucleotide-binding</keyword>
<sequence length="1112" mass="124958">MSVIESLSLFIAPPSNDQPVLAGVYEPWFLLMAVIATFILVSLSFVHRPLEEGKTTILQFTPLPVNALALTCGFVLLPVANVLANSAFRDVGFSPVILFILTSLSFIAVYFTLKMIAFPTNSPLKIVSSACIMTLTLSVQTWLTYACVNGVAVSRFDFSNALLMTVSTGLLVMLSLWVRYSPSVHEKWDINVSRSLTAGALLTLAVMLTSLLSRGSLILSVQPNRNDDFPFLGRDMLMMLAFVFVFIATLCPLVTAFYRIRIRERYLLTKRKELEGVMQTITDAIIAIDQHGTITFFNHSAERIFGWYASEVTGRNVRILVTDAHQHRHDSYIHNYLENRNSAVVGSVREVTAKRKDGSTLPVRLAIGHQALRGKHEFVAVISDISEQRHLAWALRENAKQYRSLVANLPCMAFREMTGAARHIVYISDAAKSMTGYSTSVLTGENGVSHFIDRIRPSDTANYRRARELASHRNGKYDCEYWFTTRDEQEKCFWEIGHSYRAEDGSTWIDGVILDITEKREAEEEFEEKMRLAEKATQSKSSFLANMSYEFRTPMNSILGLTHVLIDEEKNPTHRHHLEVIKESGESLMKLINDILDTSKLESQSLPLDMAEFSLAQLCRQIEFIARETVRARELHVTLHYNERLGEHYVGDARRVKQLLQNMMRSALTKTEKGHVALHVLPVNDTVRFVVATYPSCSVKRAQNETENTGQTLSATLITQLVELMRGNLWFDGETANNSLVYADLPLIPSQGVAPFSRESIQHYALPPIEVLVIDDVQRNQQELRDISLRQGVKVLTFTDLVSAEDVIKTQPVDIVMLDAYLSDEFPNPKTLKTWAMQWAKAPPKVIALTLAVDPTPTAQWLERGFDGVVTKPFINDQIFEVLKHCLGVHEETSNIMPLNSVKGENELAYFDENAVSKRWPSSEILLSVVRDFFVSYNQLPAHIVKMLSESPDSAVDHLSKAAEAAHYLGFSKLESDILRIKQSLKNGDRLTAESRLTELRESLTTAFDHALAYLGVRIDDLENESTTQKMSDEQFARSAEAFALKLSEGQLDETLYKTLIPSMTGMVSPAILAEFVASIENFELDDAYQLFLSVVEQFPSSENTGVTGYGV</sequence>
<dbReference type="Gene3D" id="3.30.565.10">
    <property type="entry name" value="Histidine kinase-like ATPase, C-terminal domain"/>
    <property type="match status" value="1"/>
</dbReference>
<comment type="function">
    <text evidence="9">Putative oxygen sensor; modulates the activity of FixJ, a transcriptional activator of nitrogen fixation fixK gene. FixL probably acts as a kinase that phosphorylates FixJ.</text>
</comment>
<keyword evidence="12" id="KW-0472">Membrane</keyword>
<dbReference type="AlphaFoldDB" id="A0A1T4U8U2"/>
<dbReference type="PANTHER" id="PTHR45339:SF1">
    <property type="entry name" value="HYBRID SIGNAL TRANSDUCTION HISTIDINE KINASE J"/>
    <property type="match status" value="1"/>
</dbReference>
<feature type="transmembrane region" description="Helical" evidence="12">
    <location>
        <begin position="198"/>
        <end position="217"/>
    </location>
</feature>
<evidence type="ECO:0000256" key="12">
    <source>
        <dbReference type="SAM" id="Phobius"/>
    </source>
</evidence>
<proteinExistence type="predicted"/>
<dbReference type="EMBL" id="FUXU01000008">
    <property type="protein sequence ID" value="SKA49059.1"/>
    <property type="molecule type" value="Genomic_DNA"/>
</dbReference>
<dbReference type="Gene3D" id="3.40.50.2300">
    <property type="match status" value="1"/>
</dbReference>
<feature type="domain" description="Response regulatory" evidence="14">
    <location>
        <begin position="770"/>
        <end position="887"/>
    </location>
</feature>
<keyword evidence="6" id="KW-0418">Kinase</keyword>
<dbReference type="GO" id="GO:0000155">
    <property type="term" value="F:phosphorelay sensor kinase activity"/>
    <property type="evidence" value="ECO:0007669"/>
    <property type="project" value="InterPro"/>
</dbReference>
<dbReference type="InterPro" id="IPR011006">
    <property type="entry name" value="CheY-like_superfamily"/>
</dbReference>
<dbReference type="InterPro" id="IPR013767">
    <property type="entry name" value="PAS_fold"/>
</dbReference>